<feature type="domain" description="RNase H type-1" evidence="2">
    <location>
        <begin position="149"/>
        <end position="309"/>
    </location>
</feature>
<keyword evidence="4" id="KW-1185">Reference proteome</keyword>
<dbReference type="PANTHER" id="PTHR33112">
    <property type="entry name" value="DOMAIN PROTEIN, PUTATIVE-RELATED"/>
    <property type="match status" value="1"/>
</dbReference>
<dbReference type="Gene3D" id="3.30.420.10">
    <property type="entry name" value="Ribonuclease H-like superfamily/Ribonuclease H"/>
    <property type="match status" value="1"/>
</dbReference>
<proteinExistence type="predicted"/>
<organism evidence="3 4">
    <name type="scientific">Fusarium albosuccineum</name>
    <dbReference type="NCBI Taxonomy" id="1237068"/>
    <lineage>
        <taxon>Eukaryota</taxon>
        <taxon>Fungi</taxon>
        <taxon>Dikarya</taxon>
        <taxon>Ascomycota</taxon>
        <taxon>Pezizomycotina</taxon>
        <taxon>Sordariomycetes</taxon>
        <taxon>Hypocreomycetidae</taxon>
        <taxon>Hypocreales</taxon>
        <taxon>Nectriaceae</taxon>
        <taxon>Fusarium</taxon>
        <taxon>Fusarium decemcellulare species complex</taxon>
    </lineage>
</organism>
<accession>A0A8H4LDD2</accession>
<comment type="caution">
    <text evidence="3">The sequence shown here is derived from an EMBL/GenBank/DDBJ whole genome shotgun (WGS) entry which is preliminary data.</text>
</comment>
<dbReference type="InterPro" id="IPR036397">
    <property type="entry name" value="RNaseH_sf"/>
</dbReference>
<dbReference type="EMBL" id="JAADYS010000958">
    <property type="protein sequence ID" value="KAF4465904.1"/>
    <property type="molecule type" value="Genomic_DNA"/>
</dbReference>
<evidence type="ECO:0000313" key="3">
    <source>
        <dbReference type="EMBL" id="KAF4465904.1"/>
    </source>
</evidence>
<feature type="compositionally biased region" description="Polar residues" evidence="1">
    <location>
        <begin position="357"/>
        <end position="372"/>
    </location>
</feature>
<dbReference type="CDD" id="cd13934">
    <property type="entry name" value="RNase_H_Dikarya_like"/>
    <property type="match status" value="1"/>
</dbReference>
<protein>
    <submittedName>
        <fullName evidence="3">RNase H domain</fullName>
    </submittedName>
</protein>
<sequence length="830" mass="92322">MNDSDSDDGSGPVELPSGRLICRPHGLVVCGRCCVDYSFMDEVLEDSDDRAEREAEELYNQLSPENRAEIDARWGPPPSSRSNAQASSSSRRPEDVPDPSPFTEIRRGTGQVLPTKFVPPAGSTPNTLFPLGLGLQAIPPVARFIRRDDPEQFLIYTDGACLNNGQANPKAGWACVFRPESTTPQGVFFARLETKGPFGDSHAQTSNRAELRAVIGALRFRHWVGEGFTSLVIATDSEYVVKGATEWARGWLRNGWRTRTGDEVKNKDLWEMLLGEAERWDDGGLKIQFWRIPRELNVDADRAARDVAGSGEAADRGAAVNRSTDAVILWTDGAEQARRSSQILSLVYGLPGAAPKPSTSDAFGSKAASQPTRDVDRGENHGRLSYQPASSTLLDSSFMYPFPTKGTSRQQGIVLTDMPKTFQDAILVTRRLGFRYVWIDSLCIIQDSKDDWLRKAREMGRYYRGASLTVFALDSGGGDEGCFNDRYLPSTSEIEWICPSMSACECLPEGVLDLPRSKAGGWEVLVKKQNRLFKDSRELRLSDAWCNIAEEFSRRNLTYSGDKHPALAGIALEFSATKSGDYVAGLWNDGNLRTHLAWYVPPIVPMQGPSRTSRPSQYRAPSWSWASIDGIFRMALLSYAKVPTTESELRSDAVVCDVLECWIVPRSALNPLGEVSAGAVTLKGRLRRAKVSQEQQSKWFPNRRVIYHEKPDNELGWFNPDDQLSQFPFSDVWCMLLLGSDSRLRGIALVEATTEEKRQAETHGRLENKVFKRVGVVEEKWNERKPGDVAAYRYVIGSDSVDYDRNEGLSTTGALLDWFEAAEEAIISVI</sequence>
<dbReference type="PROSITE" id="PS50879">
    <property type="entry name" value="RNASE_H_1"/>
    <property type="match status" value="1"/>
</dbReference>
<dbReference type="PANTHER" id="PTHR33112:SF16">
    <property type="entry name" value="HETEROKARYON INCOMPATIBILITY DOMAIN-CONTAINING PROTEIN"/>
    <property type="match status" value="1"/>
</dbReference>
<feature type="compositionally biased region" description="Low complexity" evidence="1">
    <location>
        <begin position="80"/>
        <end position="90"/>
    </location>
</feature>
<dbReference type="SUPFAM" id="SSF53098">
    <property type="entry name" value="Ribonuclease H-like"/>
    <property type="match status" value="1"/>
</dbReference>
<dbReference type="InterPro" id="IPR012337">
    <property type="entry name" value="RNaseH-like_sf"/>
</dbReference>
<dbReference type="OrthoDB" id="407198at2759"/>
<feature type="region of interest" description="Disordered" evidence="1">
    <location>
        <begin position="51"/>
        <end position="114"/>
    </location>
</feature>
<feature type="region of interest" description="Disordered" evidence="1">
    <location>
        <begin position="356"/>
        <end position="387"/>
    </location>
</feature>
<dbReference type="InterPro" id="IPR010730">
    <property type="entry name" value="HET"/>
</dbReference>
<dbReference type="Proteomes" id="UP000554235">
    <property type="component" value="Unassembled WGS sequence"/>
</dbReference>
<name>A0A8H4LDD2_9HYPO</name>
<reference evidence="3 4" key="1">
    <citation type="submission" date="2020-01" db="EMBL/GenBank/DDBJ databases">
        <title>Identification and distribution of gene clusters putatively required for synthesis of sphingolipid metabolism inhibitors in phylogenetically diverse species of the filamentous fungus Fusarium.</title>
        <authorList>
            <person name="Kim H.-S."/>
            <person name="Busman M."/>
            <person name="Brown D.W."/>
            <person name="Divon H."/>
            <person name="Uhlig S."/>
            <person name="Proctor R.H."/>
        </authorList>
    </citation>
    <scope>NUCLEOTIDE SEQUENCE [LARGE SCALE GENOMIC DNA]</scope>
    <source>
        <strain evidence="3 4">NRRL 20459</strain>
    </source>
</reference>
<feature type="compositionally biased region" description="Basic and acidic residues" evidence="1">
    <location>
        <begin position="373"/>
        <end position="382"/>
    </location>
</feature>
<evidence type="ECO:0000256" key="1">
    <source>
        <dbReference type="SAM" id="MobiDB-lite"/>
    </source>
</evidence>
<dbReference type="InterPro" id="IPR002156">
    <property type="entry name" value="RNaseH_domain"/>
</dbReference>
<gene>
    <name evidence="3" type="ORF">FALBO_7241</name>
</gene>
<dbReference type="Pfam" id="PF00075">
    <property type="entry name" value="RNase_H"/>
    <property type="match status" value="1"/>
</dbReference>
<dbReference type="GO" id="GO:0003676">
    <property type="term" value="F:nucleic acid binding"/>
    <property type="evidence" value="ECO:0007669"/>
    <property type="project" value="InterPro"/>
</dbReference>
<dbReference type="GO" id="GO:0004523">
    <property type="term" value="F:RNA-DNA hybrid ribonuclease activity"/>
    <property type="evidence" value="ECO:0007669"/>
    <property type="project" value="InterPro"/>
</dbReference>
<dbReference type="AlphaFoldDB" id="A0A8H4LDD2"/>
<dbReference type="Pfam" id="PF06985">
    <property type="entry name" value="HET"/>
    <property type="match status" value="1"/>
</dbReference>
<evidence type="ECO:0000313" key="4">
    <source>
        <dbReference type="Proteomes" id="UP000554235"/>
    </source>
</evidence>
<evidence type="ECO:0000259" key="2">
    <source>
        <dbReference type="PROSITE" id="PS50879"/>
    </source>
</evidence>